<evidence type="ECO:0000256" key="3">
    <source>
        <dbReference type="ARBA" id="ARBA00023163"/>
    </source>
</evidence>
<evidence type="ECO:0000313" key="6">
    <source>
        <dbReference type="Proteomes" id="UP000501518"/>
    </source>
</evidence>
<accession>A0A6G8L0G4</accession>
<dbReference type="InterPro" id="IPR018060">
    <property type="entry name" value="HTH_AraC"/>
</dbReference>
<gene>
    <name evidence="5" type="ORF">EW640_10600</name>
</gene>
<dbReference type="InterPro" id="IPR009057">
    <property type="entry name" value="Homeodomain-like_sf"/>
</dbReference>
<sequence length="133" mass="14818">MESAVRANISHHWTLSELAAIAHLSHSGLGRQFIKVHGVSPFTWITHQRIREMSRLLSETPQPVRDIAQAVGWSNQAHAAQKFRKLTGRSPTEYRAETRRRIVAECFLCGQALPAPETDGDPRAFDGDPSVHG</sequence>
<name>A0A6G8L0G4_9MICO</name>
<evidence type="ECO:0000259" key="4">
    <source>
        <dbReference type="PROSITE" id="PS01124"/>
    </source>
</evidence>
<dbReference type="InterPro" id="IPR050204">
    <property type="entry name" value="AraC_XylS_family_regulators"/>
</dbReference>
<dbReference type="RefSeq" id="WP_165884891.1">
    <property type="nucleotide sequence ID" value="NZ_JAHHXW010000015.1"/>
</dbReference>
<reference evidence="5 6" key="1">
    <citation type="submission" date="2019-02" db="EMBL/GenBank/DDBJ databases">
        <title>Complete Genome Sequence and Methylome Analysis of Brevibacterium luteolum NEB1784.</title>
        <authorList>
            <person name="Fomenkov A."/>
            <person name="Roberts R.J."/>
        </authorList>
    </citation>
    <scope>NUCLEOTIDE SEQUENCE [LARGE SCALE GENOMIC DNA]</scope>
    <source>
        <strain evidence="5 6">NEB1784</strain>
    </source>
</reference>
<feature type="domain" description="HTH araC/xylS-type" evidence="4">
    <location>
        <begin position="1"/>
        <end position="97"/>
    </location>
</feature>
<dbReference type="PANTHER" id="PTHR46796">
    <property type="entry name" value="HTH-TYPE TRANSCRIPTIONAL ACTIVATOR RHAS-RELATED"/>
    <property type="match status" value="1"/>
</dbReference>
<dbReference type="SMART" id="SM00342">
    <property type="entry name" value="HTH_ARAC"/>
    <property type="match status" value="1"/>
</dbReference>
<dbReference type="EMBL" id="CP035810">
    <property type="protein sequence ID" value="QIN30548.1"/>
    <property type="molecule type" value="Genomic_DNA"/>
</dbReference>
<keyword evidence="3" id="KW-0804">Transcription</keyword>
<dbReference type="GO" id="GO:0003700">
    <property type="term" value="F:DNA-binding transcription factor activity"/>
    <property type="evidence" value="ECO:0007669"/>
    <property type="project" value="InterPro"/>
</dbReference>
<evidence type="ECO:0000256" key="1">
    <source>
        <dbReference type="ARBA" id="ARBA00023015"/>
    </source>
</evidence>
<protein>
    <submittedName>
        <fullName evidence="5">AraC family transcriptional regulator</fullName>
    </submittedName>
</protein>
<dbReference type="PANTHER" id="PTHR46796:SF13">
    <property type="entry name" value="HTH-TYPE TRANSCRIPTIONAL ACTIVATOR RHAS"/>
    <property type="match status" value="1"/>
</dbReference>
<proteinExistence type="predicted"/>
<evidence type="ECO:0000256" key="2">
    <source>
        <dbReference type="ARBA" id="ARBA00023125"/>
    </source>
</evidence>
<dbReference type="Gene3D" id="1.10.10.60">
    <property type="entry name" value="Homeodomain-like"/>
    <property type="match status" value="2"/>
</dbReference>
<dbReference type="Proteomes" id="UP000501518">
    <property type="component" value="Chromosome"/>
</dbReference>
<dbReference type="Pfam" id="PF12833">
    <property type="entry name" value="HTH_18"/>
    <property type="match status" value="1"/>
</dbReference>
<dbReference type="GO" id="GO:0043565">
    <property type="term" value="F:sequence-specific DNA binding"/>
    <property type="evidence" value="ECO:0007669"/>
    <property type="project" value="InterPro"/>
</dbReference>
<keyword evidence="2" id="KW-0238">DNA-binding</keyword>
<dbReference type="AlphaFoldDB" id="A0A6G8L0G4"/>
<dbReference type="SUPFAM" id="SSF46689">
    <property type="entry name" value="Homeodomain-like"/>
    <property type="match status" value="2"/>
</dbReference>
<keyword evidence="1" id="KW-0805">Transcription regulation</keyword>
<organism evidence="5 6">
    <name type="scientific">Brevibacterium luteolum</name>
    <dbReference type="NCBI Taxonomy" id="199591"/>
    <lineage>
        <taxon>Bacteria</taxon>
        <taxon>Bacillati</taxon>
        <taxon>Actinomycetota</taxon>
        <taxon>Actinomycetes</taxon>
        <taxon>Micrococcales</taxon>
        <taxon>Brevibacteriaceae</taxon>
        <taxon>Brevibacterium</taxon>
    </lineage>
</organism>
<dbReference type="PROSITE" id="PS01124">
    <property type="entry name" value="HTH_ARAC_FAMILY_2"/>
    <property type="match status" value="1"/>
</dbReference>
<dbReference type="KEGG" id="blut:EW640_10600"/>
<evidence type="ECO:0000313" key="5">
    <source>
        <dbReference type="EMBL" id="QIN30548.1"/>
    </source>
</evidence>